<dbReference type="Pfam" id="PF16213">
    <property type="entry name" value="DCB"/>
    <property type="match status" value="1"/>
</dbReference>
<dbReference type="Proteomes" id="UP000001997">
    <property type="component" value="Unassembled WGS sequence"/>
</dbReference>
<feature type="region of interest" description="Disordered" evidence="1">
    <location>
        <begin position="1"/>
        <end position="146"/>
    </location>
</feature>
<sequence>MSNEDLASRNPEPENDVGPELSSHRHNGEGDYSESSNRDGSAGEQPTQVAPNSDPEVSNGTQTVTDDAIEGKSEAGLEPSEVQVEHDEVSPAGEEGTPTVEVSSPQINVDDVDADDTADVTAESHNEPATGHGTSHSRRHSTLSLSSTATVDNSHIFKNAFDYIMNSKEVKKDEAFKATMQKAMDSLNDPHSRDPHIIFDALQAACKTPNNTMKAKALDLFSKLFDYTVFEDAKDKVQLTDASVDVISSCFDGEGTDPEVELQVVRSLMNSVLLMPCHGAALLKAVRQIYNVFIFSLTPRNQAVAQGILTQVISSIFRRISDTTLKSKKIGSSTNFTSPKDSKDEFDVPNGEDEPSMTGM</sequence>
<evidence type="ECO:0000313" key="4">
    <source>
        <dbReference type="Proteomes" id="UP000001997"/>
    </source>
</evidence>
<dbReference type="EMBL" id="CH408156">
    <property type="protein sequence ID" value="EDK38009.2"/>
    <property type="molecule type" value="Genomic_DNA"/>
</dbReference>
<feature type="compositionally biased region" description="Polar residues" evidence="1">
    <location>
        <begin position="33"/>
        <end position="65"/>
    </location>
</feature>
<dbReference type="AlphaFoldDB" id="A5DFQ6"/>
<dbReference type="InterPro" id="IPR032629">
    <property type="entry name" value="DCB_dom"/>
</dbReference>
<dbReference type="HOGENOM" id="CLU_769676_0_0_1"/>
<organism evidence="3 4">
    <name type="scientific">Meyerozyma guilliermondii (strain ATCC 6260 / CBS 566 / DSM 6381 / JCM 1539 / NBRC 10279 / NRRL Y-324)</name>
    <name type="common">Yeast</name>
    <name type="synonym">Candida guilliermondii</name>
    <dbReference type="NCBI Taxonomy" id="294746"/>
    <lineage>
        <taxon>Eukaryota</taxon>
        <taxon>Fungi</taxon>
        <taxon>Dikarya</taxon>
        <taxon>Ascomycota</taxon>
        <taxon>Saccharomycotina</taxon>
        <taxon>Pichiomycetes</taxon>
        <taxon>Debaryomycetaceae</taxon>
        <taxon>Meyerozyma</taxon>
    </lineage>
</organism>
<dbReference type="GeneID" id="5128211"/>
<feature type="domain" description="Mon2/Sec7/BIG1-like dimerisation and cyclophilin-binding" evidence="2">
    <location>
        <begin position="170"/>
        <end position="321"/>
    </location>
</feature>
<dbReference type="eggNOG" id="KOG0929">
    <property type="taxonomic scope" value="Eukaryota"/>
</dbReference>
<evidence type="ECO:0000313" key="3">
    <source>
        <dbReference type="EMBL" id="EDK38009.2"/>
    </source>
</evidence>
<dbReference type="STRING" id="294746.A5DFQ6"/>
<name>A5DFQ6_PICGU</name>
<dbReference type="OrthoDB" id="18431at2759"/>
<keyword evidence="4" id="KW-1185">Reference proteome</keyword>
<dbReference type="VEuPathDB" id="FungiDB:PGUG_02107"/>
<dbReference type="KEGG" id="pgu:PGUG_02107"/>
<gene>
    <name evidence="3" type="ORF">PGUG_02107</name>
</gene>
<proteinExistence type="predicted"/>
<feature type="compositionally biased region" description="Acidic residues" evidence="1">
    <location>
        <begin position="350"/>
        <end position="360"/>
    </location>
</feature>
<evidence type="ECO:0000259" key="2">
    <source>
        <dbReference type="Pfam" id="PF16213"/>
    </source>
</evidence>
<feature type="region of interest" description="Disordered" evidence="1">
    <location>
        <begin position="331"/>
        <end position="360"/>
    </location>
</feature>
<dbReference type="InParanoid" id="A5DFQ6"/>
<accession>A5DFQ6</accession>
<protein>
    <recommendedName>
        <fullName evidence="2">Mon2/Sec7/BIG1-like dimerisation and cyclophilin-binding domain-containing protein</fullName>
    </recommendedName>
</protein>
<dbReference type="RefSeq" id="XP_001486436.2">
    <property type="nucleotide sequence ID" value="XM_001486386.1"/>
</dbReference>
<evidence type="ECO:0000256" key="1">
    <source>
        <dbReference type="SAM" id="MobiDB-lite"/>
    </source>
</evidence>
<reference evidence="3 4" key="1">
    <citation type="journal article" date="2009" name="Nature">
        <title>Evolution of pathogenicity and sexual reproduction in eight Candida genomes.</title>
        <authorList>
            <person name="Butler G."/>
            <person name="Rasmussen M.D."/>
            <person name="Lin M.F."/>
            <person name="Santos M.A."/>
            <person name="Sakthikumar S."/>
            <person name="Munro C.A."/>
            <person name="Rheinbay E."/>
            <person name="Grabherr M."/>
            <person name="Forche A."/>
            <person name="Reedy J.L."/>
            <person name="Agrafioti I."/>
            <person name="Arnaud M.B."/>
            <person name="Bates S."/>
            <person name="Brown A.J."/>
            <person name="Brunke S."/>
            <person name="Costanzo M.C."/>
            <person name="Fitzpatrick D.A."/>
            <person name="de Groot P.W."/>
            <person name="Harris D."/>
            <person name="Hoyer L.L."/>
            <person name="Hube B."/>
            <person name="Klis F.M."/>
            <person name="Kodira C."/>
            <person name="Lennard N."/>
            <person name="Logue M.E."/>
            <person name="Martin R."/>
            <person name="Neiman A.M."/>
            <person name="Nikolaou E."/>
            <person name="Quail M.A."/>
            <person name="Quinn J."/>
            <person name="Santos M.C."/>
            <person name="Schmitzberger F.F."/>
            <person name="Sherlock G."/>
            <person name="Shah P."/>
            <person name="Silverstein K.A."/>
            <person name="Skrzypek M.S."/>
            <person name="Soll D."/>
            <person name="Staggs R."/>
            <person name="Stansfield I."/>
            <person name="Stumpf M.P."/>
            <person name="Sudbery P.E."/>
            <person name="Srikantha T."/>
            <person name="Zeng Q."/>
            <person name="Berman J."/>
            <person name="Berriman M."/>
            <person name="Heitman J."/>
            <person name="Gow N.A."/>
            <person name="Lorenz M.C."/>
            <person name="Birren B.W."/>
            <person name="Kellis M."/>
            <person name="Cuomo C.A."/>
        </authorList>
    </citation>
    <scope>NUCLEOTIDE SEQUENCE [LARGE SCALE GENOMIC DNA]</scope>
    <source>
        <strain evidence="4">ATCC 6260 / CBS 566 / DSM 6381 / JCM 1539 / NBRC 10279 / NRRL Y-324</strain>
    </source>
</reference>